<dbReference type="Proteomes" id="UP000002669">
    <property type="component" value="Unassembled WGS sequence"/>
</dbReference>
<reference evidence="2" key="1">
    <citation type="journal article" date="2012" name="MBio">
        <title>Comparative genome analysis of Trichophyton rubrum and related dermatophytes reveals candidate genes involved in infection.</title>
        <authorList>
            <person name="Martinez D.A."/>
            <person name="Oliver B.G."/>
            <person name="Graeser Y."/>
            <person name="Goldberg J.M."/>
            <person name="Li W."/>
            <person name="Martinez-Rossi N.M."/>
            <person name="Monod M."/>
            <person name="Shelest E."/>
            <person name="Barton R.C."/>
            <person name="Birch E."/>
            <person name="Brakhage A.A."/>
            <person name="Chen Z."/>
            <person name="Gurr S.J."/>
            <person name="Heiman D."/>
            <person name="Heitman J."/>
            <person name="Kosti I."/>
            <person name="Rossi A."/>
            <person name="Saif S."/>
            <person name="Samalova M."/>
            <person name="Saunders C.W."/>
            <person name="Shea T."/>
            <person name="Summerbell R.C."/>
            <person name="Xu J."/>
            <person name="Young S."/>
            <person name="Zeng Q."/>
            <person name="Birren B.W."/>
            <person name="Cuomo C.A."/>
            <person name="White T.C."/>
        </authorList>
    </citation>
    <scope>NUCLEOTIDE SEQUENCE [LARGE SCALE GENOMIC DNA]</scope>
    <source>
        <strain evidence="2">ATCC MYA-4604 / CBS 118893</strain>
    </source>
</reference>
<dbReference type="OMA" id="HTYYVIM"/>
<dbReference type="eggNOG" id="ENOG502RQ5H">
    <property type="taxonomic scope" value="Eukaryota"/>
</dbReference>
<name>E4UWU3_ARTGP</name>
<dbReference type="VEuPathDB" id="FungiDB:MGYG_04797"/>
<gene>
    <name evidence="1" type="ORF">MGYG_04797</name>
</gene>
<accession>E4UWU3</accession>
<evidence type="ECO:0000313" key="1">
    <source>
        <dbReference type="EMBL" id="EFR01796.1"/>
    </source>
</evidence>
<dbReference type="InParanoid" id="E4UWU3"/>
<protein>
    <submittedName>
        <fullName evidence="1">Uncharacterized protein</fullName>
    </submittedName>
</protein>
<organism evidence="2">
    <name type="scientific">Arthroderma gypseum (strain ATCC MYA-4604 / CBS 118893)</name>
    <name type="common">Microsporum gypseum</name>
    <dbReference type="NCBI Taxonomy" id="535722"/>
    <lineage>
        <taxon>Eukaryota</taxon>
        <taxon>Fungi</taxon>
        <taxon>Dikarya</taxon>
        <taxon>Ascomycota</taxon>
        <taxon>Pezizomycotina</taxon>
        <taxon>Eurotiomycetes</taxon>
        <taxon>Eurotiomycetidae</taxon>
        <taxon>Onygenales</taxon>
        <taxon>Arthrodermataceae</taxon>
        <taxon>Nannizzia</taxon>
    </lineage>
</organism>
<dbReference type="GeneID" id="10027475"/>
<proteinExistence type="predicted"/>
<dbReference type="AlphaFoldDB" id="E4UWU3"/>
<dbReference type="HOGENOM" id="CLU_953064_0_0_1"/>
<dbReference type="EMBL" id="DS989825">
    <property type="protein sequence ID" value="EFR01796.1"/>
    <property type="molecule type" value="Genomic_DNA"/>
</dbReference>
<dbReference type="OrthoDB" id="4182511at2759"/>
<keyword evidence="2" id="KW-1185">Reference proteome</keyword>
<sequence length="315" mass="35435">MIDHKHASLSQIEAALSKMTVEETARLASVFEFEGALAEKFQNTSFGSHVVDSDGMIRIPAVLFAGDANKGLPGITLTPTTPSEPITPGTVSALSTPPKPLAMSSLPPSCPPPPPMPAGFEFKNHTERYFFAIAARALQEAAKLPEQPPPNGWLPSQKCPIFYSSILDQFTVIFRERLQSLGRYQQDTFIEECQHHYVSIFNNIRSRWHYAPFGSIDGFRTTINTPNCAIAAQALKHTVRKPTSPPPANWKINDPLHTYYVIMLARFRIHLRNILSNYDILLIDEPIDVHESTCRFIELVIQEYRRIWITNHGLE</sequence>
<evidence type="ECO:0000313" key="2">
    <source>
        <dbReference type="Proteomes" id="UP000002669"/>
    </source>
</evidence>
<dbReference type="RefSeq" id="XP_003172207.1">
    <property type="nucleotide sequence ID" value="XM_003172159.1"/>
</dbReference>